<evidence type="ECO:0000256" key="3">
    <source>
        <dbReference type="ARBA" id="ARBA00022741"/>
    </source>
</evidence>
<evidence type="ECO:0000313" key="11">
    <source>
        <dbReference type="EMBL" id="CAD9292445.1"/>
    </source>
</evidence>
<dbReference type="GO" id="GO:0046872">
    <property type="term" value="F:metal ion binding"/>
    <property type="evidence" value="ECO:0007669"/>
    <property type="project" value="UniProtKB-KW"/>
</dbReference>
<dbReference type="InterPro" id="IPR036844">
    <property type="entry name" value="Hint_dom_sf"/>
</dbReference>
<dbReference type="GO" id="GO:0003924">
    <property type="term" value="F:GTPase activity"/>
    <property type="evidence" value="ECO:0007669"/>
    <property type="project" value="InterPro"/>
</dbReference>
<dbReference type="InterPro" id="IPR027417">
    <property type="entry name" value="P-loop_NTPase"/>
</dbReference>
<dbReference type="GO" id="GO:0032502">
    <property type="term" value="P:developmental process"/>
    <property type="evidence" value="ECO:0007669"/>
    <property type="project" value="UniProtKB-ARBA"/>
</dbReference>
<dbReference type="Gene3D" id="1.10.400.10">
    <property type="entry name" value="GI Alpha 1, domain 2-like"/>
    <property type="match status" value="1"/>
</dbReference>
<evidence type="ECO:0000256" key="1">
    <source>
        <dbReference type="ARBA" id="ARBA00022707"/>
    </source>
</evidence>
<evidence type="ECO:0000256" key="4">
    <source>
        <dbReference type="ARBA" id="ARBA00022842"/>
    </source>
</evidence>
<accession>A0A7S1V9K0</accession>
<feature type="binding site" evidence="9">
    <location>
        <begin position="200"/>
        <end position="204"/>
    </location>
    <ligand>
        <name>GTP</name>
        <dbReference type="ChEBI" id="CHEBI:37565"/>
    </ligand>
</feature>
<keyword evidence="5 9" id="KW-0342">GTP-binding</keyword>
<dbReference type="PROSITE" id="PS51882">
    <property type="entry name" value="G_ALPHA"/>
    <property type="match status" value="1"/>
</dbReference>
<dbReference type="PRINTS" id="PR00379">
    <property type="entry name" value="INTEIN"/>
</dbReference>
<dbReference type="GO" id="GO:0005525">
    <property type="term" value="F:GTP binding"/>
    <property type="evidence" value="ECO:0007669"/>
    <property type="project" value="UniProtKB-KW"/>
</dbReference>
<dbReference type="InterPro" id="IPR001019">
    <property type="entry name" value="Gprotein_alpha_su"/>
</dbReference>
<feature type="binding site" evidence="9">
    <location>
        <position position="685"/>
    </location>
    <ligand>
        <name>GTP</name>
        <dbReference type="ChEBI" id="CHEBI:37565"/>
    </ligand>
</feature>
<dbReference type="PANTHER" id="PTHR10218:SF180">
    <property type="entry name" value="GUANINE NUCLEOTIDE-BINDING PROTEIN ALPHA-4 SUBUNIT-RELATED"/>
    <property type="match status" value="1"/>
</dbReference>
<dbReference type="PRINTS" id="PR00318">
    <property type="entry name" value="GPROTEINA"/>
</dbReference>
<evidence type="ECO:0000256" key="8">
    <source>
        <dbReference type="ARBA" id="ARBA00023288"/>
    </source>
</evidence>
<reference evidence="11" key="1">
    <citation type="submission" date="2021-01" db="EMBL/GenBank/DDBJ databases">
        <authorList>
            <person name="Corre E."/>
            <person name="Pelletier E."/>
            <person name="Niang G."/>
            <person name="Scheremetjew M."/>
            <person name="Finn R."/>
            <person name="Kale V."/>
            <person name="Holt S."/>
            <person name="Cochrane G."/>
            <person name="Meng A."/>
            <person name="Brown T."/>
            <person name="Cohen L."/>
        </authorList>
    </citation>
    <scope>NUCLEOTIDE SEQUENCE</scope>
    <source>
        <strain evidence="11">ATCC 50979</strain>
    </source>
</reference>
<keyword evidence="4 10" id="KW-0460">Magnesium</keyword>
<dbReference type="GO" id="GO:0007188">
    <property type="term" value="P:adenylate cyclase-modulating G protein-coupled receptor signaling pathway"/>
    <property type="evidence" value="ECO:0007669"/>
    <property type="project" value="TreeGrafter"/>
</dbReference>
<keyword evidence="7" id="KW-0807">Transducer</keyword>
<dbReference type="GO" id="GO:0005737">
    <property type="term" value="C:cytoplasm"/>
    <property type="evidence" value="ECO:0007669"/>
    <property type="project" value="TreeGrafter"/>
</dbReference>
<dbReference type="PROSITE" id="PS50817">
    <property type="entry name" value="INTEIN_N_TER"/>
    <property type="match status" value="1"/>
</dbReference>
<organism evidence="11">
    <name type="scientific">Sexangularia sp. CB-2014</name>
    <dbReference type="NCBI Taxonomy" id="1486929"/>
    <lineage>
        <taxon>Eukaryota</taxon>
        <taxon>Amoebozoa</taxon>
        <taxon>Tubulinea</taxon>
        <taxon>Elardia</taxon>
        <taxon>Arcellinida</taxon>
        <taxon>Arcellinida incertae sedis</taxon>
        <taxon>Sexangularia</taxon>
    </lineage>
</organism>
<dbReference type="InterPro" id="IPR006141">
    <property type="entry name" value="Intein_N"/>
</dbReference>
<dbReference type="GO" id="GO:0005834">
    <property type="term" value="C:heterotrimeric G-protein complex"/>
    <property type="evidence" value="ECO:0007669"/>
    <property type="project" value="TreeGrafter"/>
</dbReference>
<evidence type="ECO:0000256" key="10">
    <source>
        <dbReference type="PIRSR" id="PIRSR601019-2"/>
    </source>
</evidence>
<dbReference type="AlphaFoldDB" id="A0A7S1V9K0"/>
<dbReference type="NCBIfam" id="TIGR01443">
    <property type="entry name" value="intein_Cterm"/>
    <property type="match status" value="1"/>
</dbReference>
<evidence type="ECO:0000256" key="7">
    <source>
        <dbReference type="ARBA" id="ARBA00023224"/>
    </source>
</evidence>
<feature type="binding site" evidence="9">
    <location>
        <begin position="629"/>
        <end position="632"/>
    </location>
    <ligand>
        <name>GTP</name>
        <dbReference type="ChEBI" id="CHEBI:37565"/>
    </ligand>
</feature>
<keyword evidence="3 9" id="KW-0547">Nucleotide-binding</keyword>
<dbReference type="SUPFAM" id="SSF47895">
    <property type="entry name" value="Transducin (alpha subunit), insertion domain"/>
    <property type="match status" value="1"/>
</dbReference>
<sequence>MGVCSSTGNAEAKRRDAEIERQLKDDHVKQQQEVKLLLLGPGESGKSTIFKQMKIIQKDGGYSKKELEDLTYTVYGNVITQMKVIVTVALKLKIDMEKPENSERAQRIAAIPAGGDSWTVDVANDIKELWQDGGIRHVWEMRDRKYHLNESASYFFDSIDRFVEPSYLPTYQDVLRARVRTTGIQEALFQFENISFRMLDVGGQRSERRKWIHCVAAGEPVTLGDGLTLPIERVAVGTAVPAWATRKGGLEPTSFAADAHVSGGTSHTVSAVLDQGHRACVALRLVDGQSLVCTPDHRVLGAGGVYVEAGSLRRGDTVVCSALVGVNDADSLDADAGSSFTFHGLRVADAAERSQLLALARIAGALTANPSGAPCCDEASNECSQSMARDATACDVSLAARLCDLVTGPSNEVPASLVREFFAGAVGSASCSVSSEALSVSITSPAAPTFARLARLLLVDARGGDVHSIVESPGAVTIAGASAILSLASLVGARHCVSARASLTLLATAARLGESDVCSVARDVRFNLQRRTLELAVVADPVVLDGGKPRQVYDLSVPNAHSFVAGASGIIAHNCFDSVTAVIFVVALSEYDQTLREGKENRMLESLALFADICNSRWFKNTAFILFLNKTDLFKEKVKRVDMKDHCFPDYTGGLDFDKALSYIKQRFLERNLSTHPVYVHNVVAVDTDNIKFVFSAVRETLLVQVLNQL</sequence>
<name>A0A7S1V9K0_9EUKA</name>
<dbReference type="FunFam" id="3.40.50.300:FF:003800">
    <property type="entry name" value="Guanine nucleotide-binding protein G(k) subunit alpha"/>
    <property type="match status" value="1"/>
</dbReference>
<keyword evidence="2 10" id="KW-0479">Metal-binding</keyword>
<evidence type="ECO:0000256" key="6">
    <source>
        <dbReference type="ARBA" id="ARBA00023139"/>
    </source>
</evidence>
<keyword evidence="6" id="KW-0564">Palmitate</keyword>
<dbReference type="Gene3D" id="2.170.16.10">
    <property type="entry name" value="Hedgehog/Intein (Hint) domain"/>
    <property type="match status" value="2"/>
</dbReference>
<dbReference type="GO" id="GO:0016539">
    <property type="term" value="P:intein-mediated protein splicing"/>
    <property type="evidence" value="ECO:0007669"/>
    <property type="project" value="InterPro"/>
</dbReference>
<evidence type="ECO:0000256" key="9">
    <source>
        <dbReference type="PIRSR" id="PIRSR601019-1"/>
    </source>
</evidence>
<feature type="binding site" evidence="10">
    <location>
        <position position="181"/>
    </location>
    <ligand>
        <name>Mg(2+)</name>
        <dbReference type="ChEBI" id="CHEBI:18420"/>
    </ligand>
</feature>
<dbReference type="GO" id="GO:0031683">
    <property type="term" value="F:G-protein beta/gamma-subunit complex binding"/>
    <property type="evidence" value="ECO:0007669"/>
    <property type="project" value="InterPro"/>
</dbReference>
<dbReference type="SMART" id="SM00275">
    <property type="entry name" value="G_alpha"/>
    <property type="match status" value="1"/>
</dbReference>
<dbReference type="GO" id="GO:0001664">
    <property type="term" value="F:G protein-coupled receptor binding"/>
    <property type="evidence" value="ECO:0007669"/>
    <property type="project" value="TreeGrafter"/>
</dbReference>
<dbReference type="CDD" id="cd00066">
    <property type="entry name" value="G-alpha"/>
    <property type="match status" value="1"/>
</dbReference>
<dbReference type="EMBL" id="HBGL01004933">
    <property type="protein sequence ID" value="CAD9292445.1"/>
    <property type="molecule type" value="Transcribed_RNA"/>
</dbReference>
<dbReference type="SUPFAM" id="SSF51294">
    <property type="entry name" value="Hedgehog/intein (Hint) domain"/>
    <property type="match status" value="1"/>
</dbReference>
<feature type="binding site" evidence="9">
    <location>
        <begin position="43"/>
        <end position="48"/>
    </location>
    <ligand>
        <name>GTP</name>
        <dbReference type="ChEBI" id="CHEBI:37565"/>
    </ligand>
</feature>
<dbReference type="Gene3D" id="3.40.50.300">
    <property type="entry name" value="P-loop containing nucleotide triphosphate hydrolases"/>
    <property type="match status" value="2"/>
</dbReference>
<gene>
    <name evidence="11" type="ORF">SSP0437_LOCUS3820</name>
</gene>
<proteinExistence type="predicted"/>
<dbReference type="InterPro" id="IPR011025">
    <property type="entry name" value="GproteinA_insert"/>
</dbReference>
<dbReference type="SUPFAM" id="SSF52540">
    <property type="entry name" value="P-loop containing nucleoside triphosphate hydrolases"/>
    <property type="match status" value="2"/>
</dbReference>
<feature type="binding site" evidence="10">
    <location>
        <position position="47"/>
    </location>
    <ligand>
        <name>Mg(2+)</name>
        <dbReference type="ChEBI" id="CHEBI:18420"/>
    </ligand>
</feature>
<dbReference type="Pfam" id="PF00503">
    <property type="entry name" value="G-alpha"/>
    <property type="match status" value="2"/>
</dbReference>
<keyword evidence="1" id="KW-0519">Myristate</keyword>
<dbReference type="InterPro" id="IPR006142">
    <property type="entry name" value="INTEIN"/>
</dbReference>
<evidence type="ECO:0000256" key="2">
    <source>
        <dbReference type="ARBA" id="ARBA00022723"/>
    </source>
</evidence>
<evidence type="ECO:0000256" key="5">
    <source>
        <dbReference type="ARBA" id="ARBA00023134"/>
    </source>
</evidence>
<dbReference type="PANTHER" id="PTHR10218">
    <property type="entry name" value="GTP-BINDING PROTEIN ALPHA SUBUNIT"/>
    <property type="match status" value="1"/>
</dbReference>
<feature type="binding site" evidence="9">
    <location>
        <begin position="175"/>
        <end position="181"/>
    </location>
    <ligand>
        <name>GTP</name>
        <dbReference type="ChEBI" id="CHEBI:37565"/>
    </ligand>
</feature>
<keyword evidence="8" id="KW-0449">Lipoprotein</keyword>
<dbReference type="FunFam" id="1.10.400.10:FF:000007">
    <property type="entry name" value="Guanine nucleotide-binding protein subunit alpha"/>
    <property type="match status" value="1"/>
</dbReference>
<dbReference type="InterPro" id="IPR030934">
    <property type="entry name" value="Intein_C"/>
</dbReference>
<dbReference type="PROSITE" id="PS50818">
    <property type="entry name" value="INTEIN_C_TER"/>
    <property type="match status" value="1"/>
</dbReference>
<protein>
    <recommendedName>
        <fullName evidence="12">Guanine nucleotide-binding protein subunit alpha</fullName>
    </recommendedName>
</protein>
<evidence type="ECO:0008006" key="12">
    <source>
        <dbReference type="Google" id="ProtNLM"/>
    </source>
</evidence>